<dbReference type="SUPFAM" id="SSF51905">
    <property type="entry name" value="FAD/NAD(P)-binding domain"/>
    <property type="match status" value="1"/>
</dbReference>
<dbReference type="AlphaFoldDB" id="A0A370HAA4"/>
<organism evidence="6 7">
    <name type="scientific">Microvirga subterranea</name>
    <dbReference type="NCBI Taxonomy" id="186651"/>
    <lineage>
        <taxon>Bacteria</taxon>
        <taxon>Pseudomonadati</taxon>
        <taxon>Pseudomonadota</taxon>
        <taxon>Alphaproteobacteria</taxon>
        <taxon>Hyphomicrobiales</taxon>
        <taxon>Methylobacteriaceae</taxon>
        <taxon>Microvirga</taxon>
    </lineage>
</organism>
<dbReference type="GO" id="GO:0016709">
    <property type="term" value="F:oxidoreductase activity, acting on paired donors, with incorporation or reduction of molecular oxygen, NAD(P)H as one donor, and incorporation of one atom of oxygen"/>
    <property type="evidence" value="ECO:0007669"/>
    <property type="project" value="UniProtKB-ARBA"/>
</dbReference>
<dbReference type="InterPro" id="IPR050641">
    <property type="entry name" value="RIFMO-like"/>
</dbReference>
<comment type="caution">
    <text evidence="6">The sequence shown here is derived from an EMBL/GenBank/DDBJ whole genome shotgun (WGS) entry which is preliminary data.</text>
</comment>
<dbReference type="GO" id="GO:0071949">
    <property type="term" value="F:FAD binding"/>
    <property type="evidence" value="ECO:0007669"/>
    <property type="project" value="InterPro"/>
</dbReference>
<keyword evidence="2" id="KW-0285">Flavoprotein</keyword>
<dbReference type="PRINTS" id="PR00420">
    <property type="entry name" value="RNGMNOXGNASE"/>
</dbReference>
<dbReference type="EMBL" id="QQBB01000013">
    <property type="protein sequence ID" value="RDI53588.1"/>
    <property type="molecule type" value="Genomic_DNA"/>
</dbReference>
<accession>A0A370HAA4</accession>
<dbReference type="OrthoDB" id="9791689at2"/>
<keyword evidence="7" id="KW-1185">Reference proteome</keyword>
<protein>
    <submittedName>
        <fullName evidence="6">2-polyprenyl-6-methoxyphenol hydroxylase-like FAD-dependent oxidoreductase</fullName>
    </submittedName>
</protein>
<comment type="cofactor">
    <cofactor evidence="1">
        <name>FAD</name>
        <dbReference type="ChEBI" id="CHEBI:57692"/>
    </cofactor>
</comment>
<evidence type="ECO:0000256" key="4">
    <source>
        <dbReference type="ARBA" id="ARBA00023002"/>
    </source>
</evidence>
<keyword evidence="4" id="KW-0560">Oxidoreductase</keyword>
<dbReference type="InterPro" id="IPR036188">
    <property type="entry name" value="FAD/NAD-bd_sf"/>
</dbReference>
<evidence type="ECO:0000256" key="1">
    <source>
        <dbReference type="ARBA" id="ARBA00001974"/>
    </source>
</evidence>
<dbReference type="PANTHER" id="PTHR43004">
    <property type="entry name" value="TRK SYSTEM POTASSIUM UPTAKE PROTEIN"/>
    <property type="match status" value="1"/>
</dbReference>
<dbReference type="Gene3D" id="3.40.30.20">
    <property type="match status" value="1"/>
</dbReference>
<evidence type="ECO:0000259" key="5">
    <source>
        <dbReference type="Pfam" id="PF01494"/>
    </source>
</evidence>
<dbReference type="Proteomes" id="UP000254925">
    <property type="component" value="Unassembled WGS sequence"/>
</dbReference>
<dbReference type="InterPro" id="IPR038220">
    <property type="entry name" value="PHOX_C_sf"/>
</dbReference>
<dbReference type="PANTHER" id="PTHR43004:SF19">
    <property type="entry name" value="BINDING MONOOXYGENASE, PUTATIVE (JCVI)-RELATED"/>
    <property type="match status" value="1"/>
</dbReference>
<evidence type="ECO:0000313" key="6">
    <source>
        <dbReference type="EMBL" id="RDI53588.1"/>
    </source>
</evidence>
<feature type="domain" description="FAD-binding" evidence="5">
    <location>
        <begin position="4"/>
        <end position="343"/>
    </location>
</feature>
<dbReference type="Gene3D" id="3.50.50.60">
    <property type="entry name" value="FAD/NAD(P)-binding domain"/>
    <property type="match status" value="1"/>
</dbReference>
<dbReference type="Pfam" id="PF01494">
    <property type="entry name" value="FAD_binding_3"/>
    <property type="match status" value="1"/>
</dbReference>
<name>A0A370HAA4_9HYPH</name>
<proteinExistence type="predicted"/>
<sequence>MTDDTRILISGAGPVGLTMAIELTRYGVPIRIVDKAASRTDKSKALVIWSRTLELLDRAGLVRQFLDAGQTCHGTQFSNGPETIARVSFDSIDSPYPFALMIPQSETERILETHLKELGVAVERQVELTGFAERDGRVLSTILRPDDQNEVIETQWLVGCDGAHSAVRHGLGMSFEGSTQPSDWALADVEITGLKDPDRIAIFWHSDGILAVFPISDKRFRVIADLGPAGDDGHHADPTLDDVQALVDRRGPGGIVLSNPIWLAAFRINERKVRDYGRGRVFLAGDAAHIHSPAGGQGMNTGMQDAFNLSWKLAMVARGTCKPSLLESYSPERSAVGDVVLRNASRMTDAAVLRNPIAQAIRNKIAHFALDIPQVQHRIAQTLAEVEIAYLKSPLSVSAPGAESIKGGPAAGERWPPIKADVAPVGSGSVPGFTLVGEASVTESLARQFPALVVGTGTGPFEDVLWLVRPDGYVGLTARSDDVQAVRAYLEGVAM</sequence>
<keyword evidence="3" id="KW-0274">FAD</keyword>
<gene>
    <name evidence="6" type="ORF">DES45_1139</name>
</gene>
<dbReference type="RefSeq" id="WP_114772579.1">
    <property type="nucleotide sequence ID" value="NZ_QQBB01000013.1"/>
</dbReference>
<evidence type="ECO:0000256" key="2">
    <source>
        <dbReference type="ARBA" id="ARBA00022630"/>
    </source>
</evidence>
<evidence type="ECO:0000313" key="7">
    <source>
        <dbReference type="Proteomes" id="UP000254925"/>
    </source>
</evidence>
<dbReference type="InterPro" id="IPR002938">
    <property type="entry name" value="FAD-bd"/>
</dbReference>
<reference evidence="6 7" key="1">
    <citation type="submission" date="2018-07" db="EMBL/GenBank/DDBJ databases">
        <title>Genomic Encyclopedia of Type Strains, Phase IV (KMG-IV): sequencing the most valuable type-strain genomes for metagenomic binning, comparative biology and taxonomic classification.</title>
        <authorList>
            <person name="Goeker M."/>
        </authorList>
    </citation>
    <scope>NUCLEOTIDE SEQUENCE [LARGE SCALE GENOMIC DNA]</scope>
    <source>
        <strain evidence="6 7">DSM 14364</strain>
    </source>
</reference>
<evidence type="ECO:0000256" key="3">
    <source>
        <dbReference type="ARBA" id="ARBA00022827"/>
    </source>
</evidence>
<dbReference type="Gene3D" id="3.30.70.2450">
    <property type="match status" value="1"/>
</dbReference>